<accession>A0A139H4T5</accession>
<evidence type="ECO:0000256" key="1">
    <source>
        <dbReference type="SAM" id="MobiDB-lite"/>
    </source>
</evidence>
<organism evidence="2 3">
    <name type="scientific">Pseudocercospora eumusae</name>
    <dbReference type="NCBI Taxonomy" id="321146"/>
    <lineage>
        <taxon>Eukaryota</taxon>
        <taxon>Fungi</taxon>
        <taxon>Dikarya</taxon>
        <taxon>Ascomycota</taxon>
        <taxon>Pezizomycotina</taxon>
        <taxon>Dothideomycetes</taxon>
        <taxon>Dothideomycetidae</taxon>
        <taxon>Mycosphaerellales</taxon>
        <taxon>Mycosphaerellaceae</taxon>
        <taxon>Pseudocercospora</taxon>
    </lineage>
</organism>
<reference evidence="2 3" key="1">
    <citation type="submission" date="2015-07" db="EMBL/GenBank/DDBJ databases">
        <title>Comparative genomics of the Sigatoka disease complex on banana suggests a link between parallel evolutionary changes in Pseudocercospora fijiensis and Pseudocercospora eumusae and increased virulence on the banana host.</title>
        <authorList>
            <person name="Chang T.-C."/>
            <person name="Salvucci A."/>
            <person name="Crous P.W."/>
            <person name="Stergiopoulos I."/>
        </authorList>
    </citation>
    <scope>NUCLEOTIDE SEQUENCE [LARGE SCALE GENOMIC DNA]</scope>
    <source>
        <strain evidence="2 3">CBS 114824</strain>
    </source>
</reference>
<comment type="caution">
    <text evidence="2">The sequence shown here is derived from an EMBL/GenBank/DDBJ whole genome shotgun (WGS) entry which is preliminary data.</text>
</comment>
<name>A0A139H4T5_9PEZI</name>
<feature type="region of interest" description="Disordered" evidence="1">
    <location>
        <begin position="159"/>
        <end position="178"/>
    </location>
</feature>
<protein>
    <submittedName>
        <fullName evidence="2">Uncharacterized protein</fullName>
    </submittedName>
</protein>
<dbReference type="Proteomes" id="UP000070133">
    <property type="component" value="Unassembled WGS sequence"/>
</dbReference>
<dbReference type="EMBL" id="LFZN01000142">
    <property type="protein sequence ID" value="KXS97464.1"/>
    <property type="molecule type" value="Genomic_DNA"/>
</dbReference>
<keyword evidence="3" id="KW-1185">Reference proteome</keyword>
<evidence type="ECO:0000313" key="2">
    <source>
        <dbReference type="EMBL" id="KXS97464.1"/>
    </source>
</evidence>
<feature type="region of interest" description="Disordered" evidence="1">
    <location>
        <begin position="26"/>
        <end position="60"/>
    </location>
</feature>
<sequence length="178" mass="19182">MSPPHHKPNVNDKSNNIIFGKVLPPTTAAATPPVPTPMVQTRTTNRNRGGDAKANPQQTRTDAATHIARITHTTGADAMDEVLKTIPALPRAPAQLQPPSAGLPGRMQLVSNQMMLSNRAANMAALHSYRRAERDKTSRLRAGGPCARAYIYALRQSVASSLEQSPKTSQTSQRVEST</sequence>
<feature type="compositionally biased region" description="Low complexity" evidence="1">
    <location>
        <begin position="26"/>
        <end position="44"/>
    </location>
</feature>
<proteinExistence type="predicted"/>
<gene>
    <name evidence="2" type="ORF">AC578_7359</name>
</gene>
<evidence type="ECO:0000313" key="3">
    <source>
        <dbReference type="Proteomes" id="UP000070133"/>
    </source>
</evidence>
<dbReference type="AlphaFoldDB" id="A0A139H4T5"/>